<dbReference type="Proteomes" id="UP000242450">
    <property type="component" value="Chromosome 28"/>
</dbReference>
<gene>
    <name evidence="2" type="ORF">Celaphus_00018949</name>
</gene>
<feature type="compositionally biased region" description="Polar residues" evidence="1">
    <location>
        <begin position="1"/>
        <end position="15"/>
    </location>
</feature>
<protein>
    <submittedName>
        <fullName evidence="2">Uncharacterized protein</fullName>
    </submittedName>
</protein>
<organism evidence="2 3">
    <name type="scientific">Cervus elaphus hippelaphus</name>
    <name type="common">European red deer</name>
    <dbReference type="NCBI Taxonomy" id="46360"/>
    <lineage>
        <taxon>Eukaryota</taxon>
        <taxon>Metazoa</taxon>
        <taxon>Chordata</taxon>
        <taxon>Craniata</taxon>
        <taxon>Vertebrata</taxon>
        <taxon>Euteleostomi</taxon>
        <taxon>Mammalia</taxon>
        <taxon>Eutheria</taxon>
        <taxon>Laurasiatheria</taxon>
        <taxon>Artiodactyla</taxon>
        <taxon>Ruminantia</taxon>
        <taxon>Pecora</taxon>
        <taxon>Cervidae</taxon>
        <taxon>Cervinae</taxon>
        <taxon>Cervus</taxon>
    </lineage>
</organism>
<keyword evidence="3" id="KW-1185">Reference proteome</keyword>
<sequence length="101" mass="10633">MQQAGLQTTPSSQKAVSRGHLRLSKTSVTCPAIPVGVDVQVESLDSISEVDMVRGAPGGQFRCGMPGLLARCSLRWAGPRCYWLRLGAGPQLEAIKLGLGG</sequence>
<evidence type="ECO:0000313" key="3">
    <source>
        <dbReference type="Proteomes" id="UP000242450"/>
    </source>
</evidence>
<accession>A0A212C619</accession>
<dbReference type="AlphaFoldDB" id="A0A212C619"/>
<reference evidence="2 3" key="1">
    <citation type="journal article" date="2018" name="Mol. Genet. Genomics">
        <title>The red deer Cervus elaphus genome CerEla1.0: sequencing, annotating, genes, and chromosomes.</title>
        <authorList>
            <person name="Bana N.A."/>
            <person name="Nyiri A."/>
            <person name="Nagy J."/>
            <person name="Frank K."/>
            <person name="Nagy T."/>
            <person name="Steger V."/>
            <person name="Schiller M."/>
            <person name="Lakatos P."/>
            <person name="Sugar L."/>
            <person name="Horn P."/>
            <person name="Barta E."/>
            <person name="Orosz L."/>
        </authorList>
    </citation>
    <scope>NUCLEOTIDE SEQUENCE [LARGE SCALE GENOMIC DNA]</scope>
    <source>
        <strain evidence="2">Hungarian</strain>
    </source>
</reference>
<evidence type="ECO:0000313" key="2">
    <source>
        <dbReference type="EMBL" id="OWK01428.1"/>
    </source>
</evidence>
<name>A0A212C619_CEREH</name>
<evidence type="ECO:0000256" key="1">
    <source>
        <dbReference type="SAM" id="MobiDB-lite"/>
    </source>
</evidence>
<comment type="caution">
    <text evidence="2">The sequence shown here is derived from an EMBL/GenBank/DDBJ whole genome shotgun (WGS) entry which is preliminary data.</text>
</comment>
<feature type="region of interest" description="Disordered" evidence="1">
    <location>
        <begin position="1"/>
        <end position="20"/>
    </location>
</feature>
<proteinExistence type="predicted"/>
<dbReference type="EMBL" id="MKHE01000028">
    <property type="protein sequence ID" value="OWK01428.1"/>
    <property type="molecule type" value="Genomic_DNA"/>
</dbReference>